<accession>B3S5T0</accession>
<dbReference type="InParanoid" id="B3S5T0"/>
<dbReference type="RefSeq" id="XP_002115590.1">
    <property type="nucleotide sequence ID" value="XM_002115554.1"/>
</dbReference>
<organism evidence="2 3">
    <name type="scientific">Trichoplax adhaerens</name>
    <name type="common">Trichoplax reptans</name>
    <dbReference type="NCBI Taxonomy" id="10228"/>
    <lineage>
        <taxon>Eukaryota</taxon>
        <taxon>Metazoa</taxon>
        <taxon>Placozoa</taxon>
        <taxon>Uniplacotomia</taxon>
        <taxon>Trichoplacea</taxon>
        <taxon>Trichoplacidae</taxon>
        <taxon>Trichoplax</taxon>
    </lineage>
</organism>
<dbReference type="PANTHER" id="PTHR13464">
    <property type="entry name" value="TRANSCRIPTIONAL REGULATOR PROTEIN HCNGP"/>
    <property type="match status" value="1"/>
</dbReference>
<gene>
    <name evidence="2" type="ORF">TRIADDRAFT_59464</name>
</gene>
<dbReference type="FunCoup" id="B3S5T0">
    <property type="interactions" value="1492"/>
</dbReference>
<feature type="region of interest" description="Disordered" evidence="1">
    <location>
        <begin position="1"/>
        <end position="47"/>
    </location>
</feature>
<proteinExistence type="predicted"/>
<dbReference type="HOGENOM" id="CLU_1231317_0_0_1"/>
<keyword evidence="3" id="KW-1185">Reference proteome</keyword>
<dbReference type="KEGG" id="tad:TRIADDRAFT_59464"/>
<reference evidence="2 3" key="1">
    <citation type="journal article" date="2008" name="Nature">
        <title>The Trichoplax genome and the nature of placozoans.</title>
        <authorList>
            <person name="Srivastava M."/>
            <person name="Begovic E."/>
            <person name="Chapman J."/>
            <person name="Putnam N.H."/>
            <person name="Hellsten U."/>
            <person name="Kawashima T."/>
            <person name="Kuo A."/>
            <person name="Mitros T."/>
            <person name="Salamov A."/>
            <person name="Carpenter M.L."/>
            <person name="Signorovitch A.Y."/>
            <person name="Moreno M.A."/>
            <person name="Kamm K."/>
            <person name="Grimwood J."/>
            <person name="Schmutz J."/>
            <person name="Shapiro H."/>
            <person name="Grigoriev I.V."/>
            <person name="Buss L.W."/>
            <person name="Schierwater B."/>
            <person name="Dellaporta S.L."/>
            <person name="Rokhsar D.S."/>
        </authorList>
    </citation>
    <scope>NUCLEOTIDE SEQUENCE [LARGE SCALE GENOMIC DNA]</scope>
    <source>
        <strain evidence="2 3">Grell-BS-1999</strain>
    </source>
</reference>
<dbReference type="CTD" id="6756697"/>
<dbReference type="Pfam" id="PF07818">
    <property type="entry name" value="HCNGP"/>
    <property type="match status" value="1"/>
</dbReference>
<evidence type="ECO:0008006" key="4">
    <source>
        <dbReference type="Google" id="ProtNLM"/>
    </source>
</evidence>
<dbReference type="EMBL" id="DS985251">
    <property type="protein sequence ID" value="EDV21953.1"/>
    <property type="molecule type" value="Genomic_DNA"/>
</dbReference>
<feature type="compositionally biased region" description="Basic and acidic residues" evidence="1">
    <location>
        <begin position="22"/>
        <end position="37"/>
    </location>
</feature>
<dbReference type="GO" id="GO:0005634">
    <property type="term" value="C:nucleus"/>
    <property type="evidence" value="ECO:0000318"/>
    <property type="project" value="GO_Central"/>
</dbReference>
<evidence type="ECO:0000256" key="1">
    <source>
        <dbReference type="SAM" id="MobiDB-lite"/>
    </source>
</evidence>
<sequence length="225" mass="25551">MASLHSLVNYGADSDNEDEQEDRNKDSLVEYRDEDSAFKAAEPTVVSDSATDLHANGKAAFYVSESDDDSAKGKLVNTDQDEIDRVQLPPEPDGIHSLNVQKKIITMLARKMDSNMNKILEKRKNFRNPSIYEKLVEFCAIDETGTNYPAEMYNPKLWDKHDYYNAIAKVQKETYEKKEKAKQSRTQYISIVKEMMQTGKGRNAVNSTSIQNNLCRGSMSSLYIV</sequence>
<name>B3S5T0_TRIAD</name>
<dbReference type="GO" id="GO:0006355">
    <property type="term" value="P:regulation of DNA-templated transcription"/>
    <property type="evidence" value="ECO:0007669"/>
    <property type="project" value="InterPro"/>
</dbReference>
<dbReference type="STRING" id="10228.B3S5T0"/>
<dbReference type="PhylomeDB" id="B3S5T0"/>
<dbReference type="eggNOG" id="KOG2959">
    <property type="taxonomic scope" value="Eukaryota"/>
</dbReference>
<dbReference type="Proteomes" id="UP000009022">
    <property type="component" value="Unassembled WGS sequence"/>
</dbReference>
<evidence type="ECO:0000313" key="3">
    <source>
        <dbReference type="Proteomes" id="UP000009022"/>
    </source>
</evidence>
<dbReference type="GeneID" id="6756697"/>
<dbReference type="OrthoDB" id="1714508at2759"/>
<dbReference type="AlphaFoldDB" id="B3S5T0"/>
<dbReference type="PANTHER" id="PTHR13464:SF0">
    <property type="entry name" value="SAP30-BINDING PROTEIN"/>
    <property type="match status" value="1"/>
</dbReference>
<protein>
    <recommendedName>
        <fullName evidence="4">SAP30-binding protein</fullName>
    </recommendedName>
</protein>
<dbReference type="InterPro" id="IPR012479">
    <property type="entry name" value="SAP30BP"/>
</dbReference>
<evidence type="ECO:0000313" key="2">
    <source>
        <dbReference type="EMBL" id="EDV21953.1"/>
    </source>
</evidence>